<dbReference type="InterPro" id="IPR036047">
    <property type="entry name" value="F-box-like_dom_sf"/>
</dbReference>
<organism evidence="2 3">
    <name type="scientific">Schizopora paradoxa</name>
    <dbReference type="NCBI Taxonomy" id="27342"/>
    <lineage>
        <taxon>Eukaryota</taxon>
        <taxon>Fungi</taxon>
        <taxon>Dikarya</taxon>
        <taxon>Basidiomycota</taxon>
        <taxon>Agaricomycotina</taxon>
        <taxon>Agaricomycetes</taxon>
        <taxon>Hymenochaetales</taxon>
        <taxon>Schizoporaceae</taxon>
        <taxon>Schizopora</taxon>
    </lineage>
</organism>
<reference evidence="2 3" key="1">
    <citation type="submission" date="2015-04" db="EMBL/GenBank/DDBJ databases">
        <title>Complete genome sequence of Schizopora paradoxa KUC8140, a cosmopolitan wood degrader in East Asia.</title>
        <authorList>
            <consortium name="DOE Joint Genome Institute"/>
            <person name="Min B."/>
            <person name="Park H."/>
            <person name="Jang Y."/>
            <person name="Kim J.-J."/>
            <person name="Kim K.H."/>
            <person name="Pangilinan J."/>
            <person name="Lipzen A."/>
            <person name="Riley R."/>
            <person name="Grigoriev I.V."/>
            <person name="Spatafora J.W."/>
            <person name="Choi I.-G."/>
        </authorList>
    </citation>
    <scope>NUCLEOTIDE SEQUENCE [LARGE SCALE GENOMIC DNA]</scope>
    <source>
        <strain evidence="2 3">KUC8140</strain>
    </source>
</reference>
<keyword evidence="3" id="KW-1185">Reference proteome</keyword>
<feature type="domain" description="F-box" evidence="1">
    <location>
        <begin position="37"/>
        <end position="76"/>
    </location>
</feature>
<dbReference type="InterPro" id="IPR001810">
    <property type="entry name" value="F-box_dom"/>
</dbReference>
<dbReference type="SUPFAM" id="SSF81383">
    <property type="entry name" value="F-box domain"/>
    <property type="match status" value="1"/>
</dbReference>
<protein>
    <recommendedName>
        <fullName evidence="1">F-box domain-containing protein</fullName>
    </recommendedName>
</protein>
<dbReference type="AlphaFoldDB" id="A0A0H2SBF5"/>
<evidence type="ECO:0000313" key="3">
    <source>
        <dbReference type="Proteomes" id="UP000053477"/>
    </source>
</evidence>
<dbReference type="InParanoid" id="A0A0H2SBF5"/>
<dbReference type="STRING" id="27342.A0A0H2SBF5"/>
<dbReference type="SMART" id="SM00256">
    <property type="entry name" value="FBOX"/>
    <property type="match status" value="1"/>
</dbReference>
<dbReference type="InterPro" id="IPR032675">
    <property type="entry name" value="LRR_dom_sf"/>
</dbReference>
<dbReference type="Gene3D" id="1.20.1280.50">
    <property type="match status" value="1"/>
</dbReference>
<dbReference type="SUPFAM" id="SSF52047">
    <property type="entry name" value="RNI-like"/>
    <property type="match status" value="1"/>
</dbReference>
<sequence length="570" mass="63988">MMSHSQNARYSSDTRTALDEVAVYQHPSAPSRSATALSLEIQDNIFSFCPPGDLARCARVCKSWTSAPLDRLWYTQTGLVNLFRILAPLRPILSNGEFPSHIKIKRFTRDVVFSDWKRFESYATRIRHLEIPPTRTPATLLDPSALEQLVLEKPATMPVLLPSLKRLQIWGQLTLEYPWLSFFKGVLHESLRDIAISFSSKTYQAVVDFYLDLAPRSPSITTLHLWNSLTSIDQATEASVTQIIHSLRELNTIHIQSCQLTPIILSSLHQHPNIRKISIIKETIRSGRTPSGLLPASLEEGAFRRLTDLTLLCSLPELNRYLSSGTVCDCLEVLLIDVVSQPSAESFRNCLVRIVESFPGIASLVITRREDLSVVGSKREETATLSLQDLELLPRLRNLCNLEIHHTDPISMSDNELTGLLSQCPSLSTVYLNSEPIFLSISQLTINVLPLLAKRCPHLEELSLFIDGTKPVDIPEPTELMTFENLFYIDFGSSPVTEDGDVATMLGQVLPSECELNTTSAFSEDLRKALGPQVLRVVDLNHANWKKIAKVLPSLIKTRILTQKRVLKHR</sequence>
<dbReference type="Gene3D" id="3.80.10.10">
    <property type="entry name" value="Ribonuclease Inhibitor"/>
    <property type="match status" value="1"/>
</dbReference>
<name>A0A0H2SBF5_9AGAM</name>
<dbReference type="EMBL" id="KQ085946">
    <property type="protein sequence ID" value="KLO14236.1"/>
    <property type="molecule type" value="Genomic_DNA"/>
</dbReference>
<evidence type="ECO:0000313" key="2">
    <source>
        <dbReference type="EMBL" id="KLO14236.1"/>
    </source>
</evidence>
<evidence type="ECO:0000259" key="1">
    <source>
        <dbReference type="SMART" id="SM00256"/>
    </source>
</evidence>
<dbReference type="Pfam" id="PF12937">
    <property type="entry name" value="F-box-like"/>
    <property type="match status" value="1"/>
</dbReference>
<dbReference type="Proteomes" id="UP000053477">
    <property type="component" value="Unassembled WGS sequence"/>
</dbReference>
<proteinExistence type="predicted"/>
<gene>
    <name evidence="2" type="ORF">SCHPADRAFT_996701</name>
</gene>
<dbReference type="OrthoDB" id="2447803at2759"/>
<accession>A0A0H2SBF5</accession>